<name>A0ACB9CJ14_ARCLA</name>
<organism evidence="1 2">
    <name type="scientific">Arctium lappa</name>
    <name type="common">Greater burdock</name>
    <name type="synonym">Lappa major</name>
    <dbReference type="NCBI Taxonomy" id="4217"/>
    <lineage>
        <taxon>Eukaryota</taxon>
        <taxon>Viridiplantae</taxon>
        <taxon>Streptophyta</taxon>
        <taxon>Embryophyta</taxon>
        <taxon>Tracheophyta</taxon>
        <taxon>Spermatophyta</taxon>
        <taxon>Magnoliopsida</taxon>
        <taxon>eudicotyledons</taxon>
        <taxon>Gunneridae</taxon>
        <taxon>Pentapetalae</taxon>
        <taxon>asterids</taxon>
        <taxon>campanulids</taxon>
        <taxon>Asterales</taxon>
        <taxon>Asteraceae</taxon>
        <taxon>Carduoideae</taxon>
        <taxon>Cardueae</taxon>
        <taxon>Arctiinae</taxon>
        <taxon>Arctium</taxon>
    </lineage>
</organism>
<proteinExistence type="predicted"/>
<protein>
    <submittedName>
        <fullName evidence="1">Uncharacterized protein</fullName>
    </submittedName>
</protein>
<comment type="caution">
    <text evidence="1">The sequence shown here is derived from an EMBL/GenBank/DDBJ whole genome shotgun (WGS) entry which is preliminary data.</text>
</comment>
<dbReference type="Proteomes" id="UP001055879">
    <property type="component" value="Linkage Group LG04"/>
</dbReference>
<evidence type="ECO:0000313" key="2">
    <source>
        <dbReference type="Proteomes" id="UP001055879"/>
    </source>
</evidence>
<gene>
    <name evidence="1" type="ORF">L6452_13732</name>
</gene>
<reference evidence="2" key="1">
    <citation type="journal article" date="2022" name="Mol. Ecol. Resour.">
        <title>The genomes of chicory, endive, great burdock and yacon provide insights into Asteraceae palaeo-polyploidization history and plant inulin production.</title>
        <authorList>
            <person name="Fan W."/>
            <person name="Wang S."/>
            <person name="Wang H."/>
            <person name="Wang A."/>
            <person name="Jiang F."/>
            <person name="Liu H."/>
            <person name="Zhao H."/>
            <person name="Xu D."/>
            <person name="Zhang Y."/>
        </authorList>
    </citation>
    <scope>NUCLEOTIDE SEQUENCE [LARGE SCALE GENOMIC DNA]</scope>
    <source>
        <strain evidence="2">cv. Niubang</strain>
    </source>
</reference>
<dbReference type="EMBL" id="CM042050">
    <property type="protein sequence ID" value="KAI3734267.1"/>
    <property type="molecule type" value="Genomic_DNA"/>
</dbReference>
<reference evidence="1 2" key="2">
    <citation type="journal article" date="2022" name="Mol. Ecol. Resour.">
        <title>The genomes of chicory, endive, great burdock and yacon provide insights into Asteraceae paleo-polyploidization history and plant inulin production.</title>
        <authorList>
            <person name="Fan W."/>
            <person name="Wang S."/>
            <person name="Wang H."/>
            <person name="Wang A."/>
            <person name="Jiang F."/>
            <person name="Liu H."/>
            <person name="Zhao H."/>
            <person name="Xu D."/>
            <person name="Zhang Y."/>
        </authorList>
    </citation>
    <scope>NUCLEOTIDE SEQUENCE [LARGE SCALE GENOMIC DNA]</scope>
    <source>
        <strain evidence="2">cv. Niubang</strain>
    </source>
</reference>
<sequence>MGKRVAPTQPAPRISKKQQIGHQLNSQINILKPKVYIINSLDFKTVVQDLTGNGSSSSTISSLSPPPPVDVMPAVVVSPEWAHVIQIDDDHDSLDHSLDCSHDLSLDNSIMSFDYSNCSSEELGLQWQEDCLRDQVNEIQLRNLESWLLDFDSPTCITGEPYMHMNTYGYDYNLSTIM</sequence>
<keyword evidence="2" id="KW-1185">Reference proteome</keyword>
<evidence type="ECO:0000313" key="1">
    <source>
        <dbReference type="EMBL" id="KAI3734267.1"/>
    </source>
</evidence>
<accession>A0ACB9CJ14</accession>